<evidence type="ECO:0000256" key="1">
    <source>
        <dbReference type="SAM" id="Phobius"/>
    </source>
</evidence>
<dbReference type="Proteomes" id="UP000306985">
    <property type="component" value="Unassembled WGS sequence"/>
</dbReference>
<accession>A0A4U6QL48</accession>
<gene>
    <name evidence="2" type="ORF">FDO65_06540</name>
</gene>
<feature type="transmembrane region" description="Helical" evidence="1">
    <location>
        <begin position="25"/>
        <end position="46"/>
    </location>
</feature>
<keyword evidence="3" id="KW-1185">Reference proteome</keyword>
<organism evidence="2 3">
    <name type="scientific">Nakamurella flava</name>
    <dbReference type="NCBI Taxonomy" id="2576308"/>
    <lineage>
        <taxon>Bacteria</taxon>
        <taxon>Bacillati</taxon>
        <taxon>Actinomycetota</taxon>
        <taxon>Actinomycetes</taxon>
        <taxon>Nakamurellales</taxon>
        <taxon>Nakamurellaceae</taxon>
        <taxon>Nakamurella</taxon>
    </lineage>
</organism>
<dbReference type="RefSeq" id="WP_137448571.1">
    <property type="nucleotide sequence ID" value="NZ_SZZH01000001.1"/>
</dbReference>
<evidence type="ECO:0000313" key="2">
    <source>
        <dbReference type="EMBL" id="TKV61267.1"/>
    </source>
</evidence>
<proteinExistence type="predicted"/>
<sequence length="148" mass="14822">MSTASTPWSAQRAAAESVRPASVLVWPWFAALALFLMGIGATLGGIGGAAEGSKRPAAVVDAAAQQQARSLSGPLTAIEPGLAGLSAERLSASAALTCADLQAGLASQDLTSRTMARFGGSGYLLTEQQAGRIIATVRAESCGSPAYG</sequence>
<reference evidence="2 3" key="1">
    <citation type="submission" date="2019-05" db="EMBL/GenBank/DDBJ databases">
        <title>Nakamurella sp. N5BH11, whole genome shotgun sequence.</title>
        <authorList>
            <person name="Tuo L."/>
        </authorList>
    </citation>
    <scope>NUCLEOTIDE SEQUENCE [LARGE SCALE GENOMIC DNA]</scope>
    <source>
        <strain evidence="2 3">N5BH11</strain>
    </source>
</reference>
<evidence type="ECO:0000313" key="3">
    <source>
        <dbReference type="Proteomes" id="UP000306985"/>
    </source>
</evidence>
<name>A0A4U6QL48_9ACTN</name>
<keyword evidence="1" id="KW-0812">Transmembrane</keyword>
<comment type="caution">
    <text evidence="2">The sequence shown here is derived from an EMBL/GenBank/DDBJ whole genome shotgun (WGS) entry which is preliminary data.</text>
</comment>
<dbReference type="AlphaFoldDB" id="A0A4U6QL48"/>
<keyword evidence="1" id="KW-0472">Membrane</keyword>
<dbReference type="EMBL" id="SZZH01000001">
    <property type="protein sequence ID" value="TKV61267.1"/>
    <property type="molecule type" value="Genomic_DNA"/>
</dbReference>
<keyword evidence="1" id="KW-1133">Transmembrane helix</keyword>
<protein>
    <submittedName>
        <fullName evidence="2">Uncharacterized protein</fullName>
    </submittedName>
</protein>